<dbReference type="NCBIfam" id="TIGR01280">
    <property type="entry name" value="xseB"/>
    <property type="match status" value="1"/>
</dbReference>
<accession>A0A3B0WSD1</accession>
<evidence type="ECO:0000256" key="1">
    <source>
        <dbReference type="ARBA" id="ARBA00022490"/>
    </source>
</evidence>
<reference evidence="5" key="1">
    <citation type="submission" date="2018-06" db="EMBL/GenBank/DDBJ databases">
        <authorList>
            <person name="Zhirakovskaya E."/>
        </authorList>
    </citation>
    <scope>NUCLEOTIDE SEQUENCE</scope>
</reference>
<dbReference type="InterPro" id="IPR003761">
    <property type="entry name" value="Exonuc_VII_S"/>
</dbReference>
<evidence type="ECO:0000256" key="3">
    <source>
        <dbReference type="ARBA" id="ARBA00022801"/>
    </source>
</evidence>
<dbReference type="PANTHER" id="PTHR34137:SF1">
    <property type="entry name" value="EXODEOXYRIBONUCLEASE 7 SMALL SUBUNIT"/>
    <property type="match status" value="1"/>
</dbReference>
<dbReference type="GO" id="GO:0005829">
    <property type="term" value="C:cytosol"/>
    <property type="evidence" value="ECO:0007669"/>
    <property type="project" value="TreeGrafter"/>
</dbReference>
<dbReference type="HAMAP" id="MF_00337">
    <property type="entry name" value="Exonuc_7_S"/>
    <property type="match status" value="1"/>
</dbReference>
<feature type="coiled-coil region" evidence="4">
    <location>
        <begin position="44"/>
        <end position="71"/>
    </location>
</feature>
<keyword evidence="2" id="KW-0540">Nuclease</keyword>
<gene>
    <name evidence="5" type="ORF">MNBD_GAMMA07-1607</name>
</gene>
<keyword evidence="3" id="KW-0378">Hydrolase</keyword>
<dbReference type="PANTHER" id="PTHR34137">
    <property type="entry name" value="EXODEOXYRIBONUCLEASE 7 SMALL SUBUNIT"/>
    <property type="match status" value="1"/>
</dbReference>
<dbReference type="Gene3D" id="1.10.287.1040">
    <property type="entry name" value="Exonuclease VII, small subunit"/>
    <property type="match status" value="1"/>
</dbReference>
<proteinExistence type="inferred from homology"/>
<name>A0A3B0WSD1_9ZZZZ</name>
<protein>
    <submittedName>
        <fullName evidence="5">Uncharacterized protein</fullName>
    </submittedName>
</protein>
<evidence type="ECO:0000313" key="5">
    <source>
        <dbReference type="EMBL" id="VAW54012.1"/>
    </source>
</evidence>
<keyword evidence="1" id="KW-0963">Cytoplasm</keyword>
<dbReference type="Pfam" id="PF02609">
    <property type="entry name" value="Exonuc_VII_S"/>
    <property type="match status" value="1"/>
</dbReference>
<dbReference type="EMBL" id="UOFF01000047">
    <property type="protein sequence ID" value="VAW54012.1"/>
    <property type="molecule type" value="Genomic_DNA"/>
</dbReference>
<dbReference type="GO" id="GO:0008855">
    <property type="term" value="F:exodeoxyribonuclease VII activity"/>
    <property type="evidence" value="ECO:0007669"/>
    <property type="project" value="InterPro"/>
</dbReference>
<evidence type="ECO:0000256" key="4">
    <source>
        <dbReference type="SAM" id="Coils"/>
    </source>
</evidence>
<dbReference type="InterPro" id="IPR037004">
    <property type="entry name" value="Exonuc_VII_ssu_sf"/>
</dbReference>
<evidence type="ECO:0000256" key="2">
    <source>
        <dbReference type="ARBA" id="ARBA00022722"/>
    </source>
</evidence>
<organism evidence="5">
    <name type="scientific">hydrothermal vent metagenome</name>
    <dbReference type="NCBI Taxonomy" id="652676"/>
    <lineage>
        <taxon>unclassified sequences</taxon>
        <taxon>metagenomes</taxon>
        <taxon>ecological metagenomes</taxon>
    </lineage>
</organism>
<dbReference type="AlphaFoldDB" id="A0A3B0WSD1"/>
<dbReference type="PIRSF" id="PIRSF006488">
    <property type="entry name" value="Exonuc_VII_S"/>
    <property type="match status" value="1"/>
</dbReference>
<dbReference type="NCBIfam" id="NF002140">
    <property type="entry name" value="PRK00977.1-4"/>
    <property type="match status" value="1"/>
</dbReference>
<dbReference type="SUPFAM" id="SSF116842">
    <property type="entry name" value="XseB-like"/>
    <property type="match status" value="1"/>
</dbReference>
<dbReference type="GO" id="GO:0009318">
    <property type="term" value="C:exodeoxyribonuclease VII complex"/>
    <property type="evidence" value="ECO:0007669"/>
    <property type="project" value="InterPro"/>
</dbReference>
<sequence length="77" mass="8635">MARKSPVNFETAMSQLETLVDDMEQGDLPLDDALKHFEKGISLASDCQQALNKAEQKVTLLIEKNGELLEKPFEIDD</sequence>
<keyword evidence="4" id="KW-0175">Coiled coil</keyword>
<dbReference type="GO" id="GO:0006308">
    <property type="term" value="P:DNA catabolic process"/>
    <property type="evidence" value="ECO:0007669"/>
    <property type="project" value="InterPro"/>
</dbReference>